<feature type="region of interest" description="Disordered" evidence="11">
    <location>
        <begin position="1120"/>
        <end position="1164"/>
    </location>
</feature>
<dbReference type="InterPro" id="IPR018200">
    <property type="entry name" value="USP_CS"/>
</dbReference>
<name>A0A8S1R220_9CILI</name>
<keyword evidence="14" id="KW-1185">Reference proteome</keyword>
<keyword evidence="10" id="KW-0175">Coiled coil</keyword>
<dbReference type="GO" id="GO:0004843">
    <property type="term" value="F:cysteine-type deubiquitinase activity"/>
    <property type="evidence" value="ECO:0007669"/>
    <property type="project" value="UniProtKB-EC"/>
</dbReference>
<evidence type="ECO:0000313" key="14">
    <source>
        <dbReference type="Proteomes" id="UP000692954"/>
    </source>
</evidence>
<dbReference type="PROSITE" id="PS00972">
    <property type="entry name" value="USP_1"/>
    <property type="match status" value="1"/>
</dbReference>
<dbReference type="Pfam" id="PF00443">
    <property type="entry name" value="UCH"/>
    <property type="match status" value="1"/>
</dbReference>
<dbReference type="EMBL" id="CAJJDN010000127">
    <property type="protein sequence ID" value="CAD8120640.1"/>
    <property type="molecule type" value="Genomic_DNA"/>
</dbReference>
<evidence type="ECO:0000256" key="7">
    <source>
        <dbReference type="ARBA" id="ARBA00026136"/>
    </source>
</evidence>
<organism evidence="13 14">
    <name type="scientific">Paramecium sonneborni</name>
    <dbReference type="NCBI Taxonomy" id="65129"/>
    <lineage>
        <taxon>Eukaryota</taxon>
        <taxon>Sar</taxon>
        <taxon>Alveolata</taxon>
        <taxon>Ciliophora</taxon>
        <taxon>Intramacronucleata</taxon>
        <taxon>Oligohymenophorea</taxon>
        <taxon>Peniculida</taxon>
        <taxon>Parameciidae</taxon>
        <taxon>Paramecium</taxon>
    </lineage>
</organism>
<feature type="region of interest" description="Disordered" evidence="11">
    <location>
        <begin position="268"/>
        <end position="287"/>
    </location>
</feature>
<dbReference type="GO" id="GO:0006508">
    <property type="term" value="P:proteolysis"/>
    <property type="evidence" value="ECO:0007669"/>
    <property type="project" value="UniProtKB-KW"/>
</dbReference>
<evidence type="ECO:0000313" key="13">
    <source>
        <dbReference type="EMBL" id="CAD8120640.1"/>
    </source>
</evidence>
<accession>A0A8S1R220</accession>
<feature type="compositionally biased region" description="Polar residues" evidence="11">
    <location>
        <begin position="1150"/>
        <end position="1164"/>
    </location>
</feature>
<dbReference type="InterPro" id="IPR050164">
    <property type="entry name" value="Peptidase_C19"/>
</dbReference>
<evidence type="ECO:0000259" key="12">
    <source>
        <dbReference type="PROSITE" id="PS50235"/>
    </source>
</evidence>
<keyword evidence="6" id="KW-0788">Thiol protease</keyword>
<evidence type="ECO:0000256" key="9">
    <source>
        <dbReference type="ARBA" id="ARBA00032453"/>
    </source>
</evidence>
<dbReference type="InterPro" id="IPR045578">
    <property type="entry name" value="USP47_C"/>
</dbReference>
<gene>
    <name evidence="13" type="ORF">PSON_ATCC_30995.1.T1270099</name>
</gene>
<sequence>MYCGLNNLGNTCYMNSLLQTLFMTRQFREALFKWKYDETKHPKKEDCIPYQLQYLFTKMQECYENRATDARNLVRSFQWDPQESFAQHDVQEFCRVLFDAIQQSDDQDFITRLYQSHSQSYVQCLKCQQESVSNEVFLDLSLTVKSDFLNVYNESLERALYYYIKPEKLEGDNKYLCQNCQDKTDALKGFRLKALSDILTIQLNRFELDLNTFERKKVNDYVSFPFVLDMNNFLKPYDQIHIEDHPDLLEEREKLKLQYEQEKLQSCFSDPLRRKNRKPSPDERVQKVHFNDTPQIVPSDDKMQFKKQLLEAHQEFQSKFQSFKSTNNNNNNTQTQFTSQTIPNNPNLILTADEAYDIDNDILFGGNLDNLGDLGEGTTANTVKTIKEVQGGAKIKNSDEKEIQERIENESHNLSIKQKIQELLQNGPNIYELYSVMIHSGGALGGHYYAYIKSFEDGDWYCFNDSTVSKISWKTILTMFGDKYPKYNMGSSAYFLMYRRAGEELSTQKPEIQEHLKQAIVKELQEQKEKEEKWEREKKEKEMELKIRSFYKNKDAVIKTRKDTLLKDFKLQIRQELNVQEDDENTRIRFYNHIDNIPQDTFTKKENETLQGLYFNDFKSVLLETKAPHEIFEDYDPHIMLIKLCVWRNDIESLDENELKPIKFFIRDDKTVDQFMDVITQRLGVPKDKQIILQKNWINGATNYSFRINQQHQLEQTLYDLKIGRNVTLYLEEQQEQCGLPLNWDQKFECEKHKCRITFNDPRKQLLPSESPDYCFELQIDNRRTMQELKEKMSDFLGLDIDSFIVKKSNRYGEEIKDLTTTIKNNQAIGRAAFCLMMGKPSTKGIYKIKVGMGGLSPKYSDTIEFELQDLFDMEINSEWYVKELKEKLCQKIQELKQIVLQPNLIRLRYKLNTKLSQVYHNDQLLKNLRIFDNQTLIIEKLEKEDEIKENQLLGYVRFYNPKDFTLSFPPQEIFLNSTDTMHDVSTVISNLFNINQDAIEAIKINNVFSFAITDLVTASFDWQLLKFNQNVVNKSPWFLLKDSYYLIVRDAREVPKDMTELRQKVDEILAKSSDPSKVQQKIPLQSTKPKEKALKITVVKKQDEQKQDELQKLVEQIKQEEQEKQENETQDEKSFKVDQQEEAQKLDSQENTNQIQKNEQQQD</sequence>
<dbReference type="GO" id="GO:0005829">
    <property type="term" value="C:cytosol"/>
    <property type="evidence" value="ECO:0007669"/>
    <property type="project" value="TreeGrafter"/>
</dbReference>
<dbReference type="Pfam" id="PF19718">
    <property type="entry name" value="USP47_C"/>
    <property type="match status" value="1"/>
</dbReference>
<dbReference type="GO" id="GO:0005634">
    <property type="term" value="C:nucleus"/>
    <property type="evidence" value="ECO:0007669"/>
    <property type="project" value="TreeGrafter"/>
</dbReference>
<dbReference type="PROSITE" id="PS50235">
    <property type="entry name" value="USP_3"/>
    <property type="match status" value="1"/>
</dbReference>
<keyword evidence="4" id="KW-0833">Ubl conjugation pathway</keyword>
<dbReference type="InterPro" id="IPR001394">
    <property type="entry name" value="Peptidase_C19_UCH"/>
</dbReference>
<dbReference type="AlphaFoldDB" id="A0A8S1R220"/>
<evidence type="ECO:0000256" key="6">
    <source>
        <dbReference type="ARBA" id="ARBA00022807"/>
    </source>
</evidence>
<dbReference type="OrthoDB" id="289038at2759"/>
<protein>
    <recommendedName>
        <fullName evidence="7">Ubiquitin carboxyl-terminal hydrolase 47</fullName>
        <ecNumber evidence="2">3.4.19.12</ecNumber>
    </recommendedName>
    <alternativeName>
        <fullName evidence="8">Ubiquitin thioesterase 47</fullName>
    </alternativeName>
    <alternativeName>
        <fullName evidence="9">Ubiquitin-specific-processing protease 47</fullName>
    </alternativeName>
</protein>
<evidence type="ECO:0000256" key="2">
    <source>
        <dbReference type="ARBA" id="ARBA00012759"/>
    </source>
</evidence>
<proteinExistence type="predicted"/>
<keyword evidence="3" id="KW-0645">Protease</keyword>
<comment type="catalytic activity">
    <reaction evidence="1">
        <text>Thiol-dependent hydrolysis of ester, thioester, amide, peptide and isopeptide bonds formed by the C-terminal Gly of ubiquitin (a 76-residue protein attached to proteins as an intracellular targeting signal).</text>
        <dbReference type="EC" id="3.4.19.12"/>
    </reaction>
</comment>
<reference evidence="13" key="1">
    <citation type="submission" date="2021-01" db="EMBL/GenBank/DDBJ databases">
        <authorList>
            <consortium name="Genoscope - CEA"/>
            <person name="William W."/>
        </authorList>
    </citation>
    <scope>NUCLEOTIDE SEQUENCE</scope>
</reference>
<dbReference type="PROSITE" id="PS00973">
    <property type="entry name" value="USP_2"/>
    <property type="match status" value="1"/>
</dbReference>
<dbReference type="EC" id="3.4.19.12" evidence="2"/>
<evidence type="ECO:0000256" key="3">
    <source>
        <dbReference type="ARBA" id="ARBA00022670"/>
    </source>
</evidence>
<evidence type="ECO:0000256" key="5">
    <source>
        <dbReference type="ARBA" id="ARBA00022801"/>
    </source>
</evidence>
<evidence type="ECO:0000256" key="4">
    <source>
        <dbReference type="ARBA" id="ARBA00022786"/>
    </source>
</evidence>
<keyword evidence="5" id="KW-0378">Hydrolase</keyword>
<comment type="caution">
    <text evidence="13">The sequence shown here is derived from an EMBL/GenBank/DDBJ whole genome shotgun (WGS) entry which is preliminary data.</text>
</comment>
<evidence type="ECO:0000256" key="11">
    <source>
        <dbReference type="SAM" id="MobiDB-lite"/>
    </source>
</evidence>
<dbReference type="Proteomes" id="UP000692954">
    <property type="component" value="Unassembled WGS sequence"/>
</dbReference>
<feature type="domain" description="USP" evidence="12">
    <location>
        <begin position="3"/>
        <end position="501"/>
    </location>
</feature>
<dbReference type="FunFam" id="3.90.70.10:FF:000509">
    <property type="entry name" value="Uncharacterized protein"/>
    <property type="match status" value="1"/>
</dbReference>
<dbReference type="PANTHER" id="PTHR24006:SF702">
    <property type="entry name" value="UBIQUITIN CARBOXYL-TERMINAL HYDROLASE 47"/>
    <property type="match status" value="1"/>
</dbReference>
<evidence type="ECO:0000256" key="8">
    <source>
        <dbReference type="ARBA" id="ARBA00029910"/>
    </source>
</evidence>
<evidence type="ECO:0000256" key="10">
    <source>
        <dbReference type="SAM" id="Coils"/>
    </source>
</evidence>
<feature type="coiled-coil region" evidence="10">
    <location>
        <begin position="517"/>
        <end position="544"/>
    </location>
</feature>
<dbReference type="PANTHER" id="PTHR24006">
    <property type="entry name" value="UBIQUITIN CARBOXYL-TERMINAL HYDROLASE"/>
    <property type="match status" value="1"/>
</dbReference>
<feature type="compositionally biased region" description="Basic and acidic residues" evidence="11">
    <location>
        <begin position="1120"/>
        <end position="1149"/>
    </location>
</feature>
<dbReference type="InterPro" id="IPR028889">
    <property type="entry name" value="USP"/>
</dbReference>
<dbReference type="GO" id="GO:0016579">
    <property type="term" value="P:protein deubiquitination"/>
    <property type="evidence" value="ECO:0007669"/>
    <property type="project" value="InterPro"/>
</dbReference>
<evidence type="ECO:0000256" key="1">
    <source>
        <dbReference type="ARBA" id="ARBA00000707"/>
    </source>
</evidence>